<dbReference type="EMBL" id="LCLH01000017">
    <property type="protein sequence ID" value="KKU13604.1"/>
    <property type="molecule type" value="Genomic_DNA"/>
</dbReference>
<dbReference type="Gene3D" id="3.30.300.20">
    <property type="match status" value="1"/>
</dbReference>
<dbReference type="NCBIfam" id="TIGR00436">
    <property type="entry name" value="era"/>
    <property type="match status" value="1"/>
</dbReference>
<protein>
    <submittedName>
        <fullName evidence="3">GTPase Era</fullName>
    </submittedName>
</protein>
<dbReference type="STRING" id="1619050.UX20_C0017G0022"/>
<evidence type="ECO:0000259" key="2">
    <source>
        <dbReference type="Pfam" id="PF07650"/>
    </source>
</evidence>
<gene>
    <name evidence="3" type="ORF">UX20_C0017G0022</name>
</gene>
<dbReference type="InterPro" id="IPR004044">
    <property type="entry name" value="KH_dom_type_2"/>
</dbReference>
<sequence length="158" mass="18472">MPYLEEYRALSASEGFTATIEVSALKHKHLKTLLSTLFEFLPEGESIYPLNQITNIDQRFFISELIREKVFHTMGDEVPYSVTVRVEEMEERKDGTLYIRAVILTFAERYKKMIIGAHARKIKEIGATVRKELELINNRHVYVDLTVKVDTEWEKSFE</sequence>
<reference evidence="3 4" key="1">
    <citation type="journal article" date="2015" name="Nature">
        <title>rRNA introns, odd ribosomes, and small enigmatic genomes across a large radiation of phyla.</title>
        <authorList>
            <person name="Brown C.T."/>
            <person name="Hug L.A."/>
            <person name="Thomas B.C."/>
            <person name="Sharon I."/>
            <person name="Castelle C.J."/>
            <person name="Singh A."/>
            <person name="Wilkins M.J."/>
            <person name="Williams K.H."/>
            <person name="Banfield J.F."/>
        </authorList>
    </citation>
    <scope>NUCLEOTIDE SEQUENCE [LARGE SCALE GENOMIC DNA]</scope>
</reference>
<evidence type="ECO:0000313" key="4">
    <source>
        <dbReference type="Proteomes" id="UP000034911"/>
    </source>
</evidence>
<dbReference type="PANTHER" id="PTHR42698:SF1">
    <property type="entry name" value="GTPASE ERA, MITOCHONDRIAL"/>
    <property type="match status" value="1"/>
</dbReference>
<comment type="caution">
    <text evidence="3">The sequence shown here is derived from an EMBL/GenBank/DDBJ whole genome shotgun (WGS) entry which is preliminary data.</text>
</comment>
<feature type="domain" description="KH type-2" evidence="2">
    <location>
        <begin position="77"/>
        <end position="153"/>
    </location>
</feature>
<dbReference type="Proteomes" id="UP000034911">
    <property type="component" value="Unassembled WGS sequence"/>
</dbReference>
<dbReference type="AlphaFoldDB" id="A0A0G1MZG0"/>
<dbReference type="GO" id="GO:0005829">
    <property type="term" value="C:cytosol"/>
    <property type="evidence" value="ECO:0007669"/>
    <property type="project" value="TreeGrafter"/>
</dbReference>
<proteinExistence type="predicted"/>
<dbReference type="InterPro" id="IPR009019">
    <property type="entry name" value="KH_sf_prok-type"/>
</dbReference>
<dbReference type="Pfam" id="PF07650">
    <property type="entry name" value="KH_2"/>
    <property type="match status" value="1"/>
</dbReference>
<evidence type="ECO:0000313" key="3">
    <source>
        <dbReference type="EMBL" id="KKU13604.1"/>
    </source>
</evidence>
<evidence type="ECO:0000256" key="1">
    <source>
        <dbReference type="ARBA" id="ARBA00022884"/>
    </source>
</evidence>
<name>A0A0G1MZG0_9BACT</name>
<dbReference type="GO" id="GO:0043024">
    <property type="term" value="F:ribosomal small subunit binding"/>
    <property type="evidence" value="ECO:0007669"/>
    <property type="project" value="TreeGrafter"/>
</dbReference>
<dbReference type="GO" id="GO:0000028">
    <property type="term" value="P:ribosomal small subunit assembly"/>
    <property type="evidence" value="ECO:0007669"/>
    <property type="project" value="TreeGrafter"/>
</dbReference>
<dbReference type="PANTHER" id="PTHR42698">
    <property type="entry name" value="GTPASE ERA"/>
    <property type="match status" value="1"/>
</dbReference>
<dbReference type="SUPFAM" id="SSF54814">
    <property type="entry name" value="Prokaryotic type KH domain (KH-domain type II)"/>
    <property type="match status" value="1"/>
</dbReference>
<accession>A0A0G1MZG0</accession>
<dbReference type="InterPro" id="IPR015946">
    <property type="entry name" value="KH_dom-like_a/b"/>
</dbReference>
<keyword evidence="1" id="KW-0694">RNA-binding</keyword>
<dbReference type="GO" id="GO:0019843">
    <property type="term" value="F:rRNA binding"/>
    <property type="evidence" value="ECO:0007669"/>
    <property type="project" value="TreeGrafter"/>
</dbReference>
<dbReference type="CDD" id="cd22534">
    <property type="entry name" value="KH-II_Era"/>
    <property type="match status" value="1"/>
</dbReference>
<dbReference type="GO" id="GO:0005525">
    <property type="term" value="F:GTP binding"/>
    <property type="evidence" value="ECO:0007669"/>
    <property type="project" value="InterPro"/>
</dbReference>
<dbReference type="InterPro" id="IPR005662">
    <property type="entry name" value="GTPase_Era-like"/>
</dbReference>
<organism evidence="3 4">
    <name type="scientific">Candidatus Magasanikbacteria bacterium GW2011_GWC2_45_8</name>
    <dbReference type="NCBI Taxonomy" id="1619050"/>
    <lineage>
        <taxon>Bacteria</taxon>
        <taxon>Candidatus Magasanikiibacteriota</taxon>
    </lineage>
</organism>